<dbReference type="AlphaFoldDB" id="A0AAD5NNB8"/>
<comment type="caution">
    <text evidence="1">The sequence shown here is derived from an EMBL/GenBank/DDBJ whole genome shotgun (WGS) entry which is preliminary data.</text>
</comment>
<keyword evidence="2" id="KW-1185">Reference proteome</keyword>
<proteinExistence type="predicted"/>
<reference evidence="1" key="1">
    <citation type="journal article" date="2022" name="Plant J.">
        <title>Strategies of tolerance reflected in two North American maple genomes.</title>
        <authorList>
            <person name="McEvoy S.L."/>
            <person name="Sezen U.U."/>
            <person name="Trouern-Trend A."/>
            <person name="McMahon S.M."/>
            <person name="Schaberg P.G."/>
            <person name="Yang J."/>
            <person name="Wegrzyn J.L."/>
            <person name="Swenson N.G."/>
        </authorList>
    </citation>
    <scope>NUCLEOTIDE SEQUENCE</scope>
    <source>
        <strain evidence="1">91603</strain>
    </source>
</reference>
<dbReference type="EMBL" id="JAJSOW010000104">
    <property type="protein sequence ID" value="KAI9169547.1"/>
    <property type="molecule type" value="Genomic_DNA"/>
</dbReference>
<name>A0AAD5NNB8_ACENE</name>
<dbReference type="Proteomes" id="UP001064489">
    <property type="component" value="Chromosome 7"/>
</dbReference>
<gene>
    <name evidence="1" type="ORF">LWI28_013891</name>
</gene>
<accession>A0AAD5NNB8</accession>
<evidence type="ECO:0000313" key="2">
    <source>
        <dbReference type="Proteomes" id="UP001064489"/>
    </source>
</evidence>
<protein>
    <submittedName>
        <fullName evidence="1">Uncharacterized protein</fullName>
    </submittedName>
</protein>
<organism evidence="1 2">
    <name type="scientific">Acer negundo</name>
    <name type="common">Box elder</name>
    <dbReference type="NCBI Taxonomy" id="4023"/>
    <lineage>
        <taxon>Eukaryota</taxon>
        <taxon>Viridiplantae</taxon>
        <taxon>Streptophyta</taxon>
        <taxon>Embryophyta</taxon>
        <taxon>Tracheophyta</taxon>
        <taxon>Spermatophyta</taxon>
        <taxon>Magnoliopsida</taxon>
        <taxon>eudicotyledons</taxon>
        <taxon>Gunneridae</taxon>
        <taxon>Pentapetalae</taxon>
        <taxon>rosids</taxon>
        <taxon>malvids</taxon>
        <taxon>Sapindales</taxon>
        <taxon>Sapindaceae</taxon>
        <taxon>Hippocastanoideae</taxon>
        <taxon>Acereae</taxon>
        <taxon>Acer</taxon>
    </lineage>
</organism>
<evidence type="ECO:0000313" key="1">
    <source>
        <dbReference type="EMBL" id="KAI9169547.1"/>
    </source>
</evidence>
<reference evidence="1" key="2">
    <citation type="submission" date="2023-02" db="EMBL/GenBank/DDBJ databases">
        <authorList>
            <person name="Swenson N.G."/>
            <person name="Wegrzyn J.L."/>
            <person name="Mcevoy S.L."/>
        </authorList>
    </citation>
    <scope>NUCLEOTIDE SEQUENCE</scope>
    <source>
        <strain evidence="1">91603</strain>
        <tissue evidence="1">Leaf</tissue>
    </source>
</reference>
<sequence length="70" mass="7501">MWKPKYVVGDSIYSVYLNGSFVADSIHAVVLVADAIHLVAVAVDSSLTANKKPSQQIGYAAAVYTRNSQT</sequence>